<evidence type="ECO:0000256" key="12">
    <source>
        <dbReference type="ARBA" id="ARBA00023136"/>
    </source>
</evidence>
<feature type="binding site" evidence="17">
    <location>
        <position position="166"/>
    </location>
    <ligand>
        <name>a CDP-1,2-diacyl-sn-glycerol</name>
        <dbReference type="ChEBI" id="CHEBI:58332"/>
    </ligand>
</feature>
<comment type="function">
    <text evidence="17">Catalyzes the conjugation of the 1'-hydroxyl group of D-myo-inositol-3-phosphate (also named L-myo-inositol-1-phosphate) with a lipid tail of cytidine diphosphate diacylglycerol (CDP-DAG), forming phosphatidylinositol phosphate (PIP) and CMP. PIP is a precursor of phosphatidylinositol (PI) which is an essential lipid required for cell wall formation.</text>
</comment>
<dbReference type="InterPro" id="IPR044268">
    <property type="entry name" value="PIP_synthase_PgsA1"/>
</dbReference>
<evidence type="ECO:0000256" key="14">
    <source>
        <dbReference type="ARBA" id="ARBA00024082"/>
    </source>
</evidence>
<dbReference type="EC" id="2.7.8.-" evidence="17"/>
<feature type="transmembrane region" description="Helical" evidence="17">
    <location>
        <begin position="239"/>
        <end position="272"/>
    </location>
</feature>
<dbReference type="AlphaFoldDB" id="A0A8J3RR20"/>
<evidence type="ECO:0000256" key="16">
    <source>
        <dbReference type="ARBA" id="ARBA00048865"/>
    </source>
</evidence>
<protein>
    <recommendedName>
        <fullName evidence="14 17">Phosphatidylinositol phosphate synthase</fullName>
        <shortName evidence="17">PIP synthase</shortName>
        <ecNumber evidence="17">2.7.8.-</ecNumber>
    </recommendedName>
    <alternativeName>
        <fullName evidence="15 17">CDP-diacylglycerol--D-myo-inositol-3-phosphate 3-phosphatidyltransferase</fullName>
    </alternativeName>
</protein>
<keyword evidence="8 17" id="KW-0812">Transmembrane</keyword>
<feature type="binding site" evidence="17">
    <location>
        <position position="173"/>
    </location>
    <ligand>
        <name>Mg(2+)</name>
        <dbReference type="ChEBI" id="CHEBI:18420"/>
        <label>1</label>
    </ligand>
</feature>
<evidence type="ECO:0000256" key="13">
    <source>
        <dbReference type="ARBA" id="ARBA00023935"/>
    </source>
</evidence>
<feature type="binding site" evidence="17">
    <location>
        <position position="152"/>
    </location>
    <ligand>
        <name>Mg(2+)</name>
        <dbReference type="ChEBI" id="CHEBI:18420"/>
        <label>1</label>
    </ligand>
</feature>
<evidence type="ECO:0000256" key="8">
    <source>
        <dbReference type="ARBA" id="ARBA00022692"/>
    </source>
</evidence>
<organism evidence="19 20">
    <name type="scientific">Planobispora longispora</name>
    <dbReference type="NCBI Taxonomy" id="28887"/>
    <lineage>
        <taxon>Bacteria</taxon>
        <taxon>Bacillati</taxon>
        <taxon>Actinomycetota</taxon>
        <taxon>Actinomycetes</taxon>
        <taxon>Streptosporangiales</taxon>
        <taxon>Streptosporangiaceae</taxon>
        <taxon>Planobispora</taxon>
    </lineage>
</organism>
<reference evidence="19 20" key="1">
    <citation type="submission" date="2021-01" db="EMBL/GenBank/DDBJ databases">
        <title>Whole genome shotgun sequence of Planobispora longispora NBRC 13918.</title>
        <authorList>
            <person name="Komaki H."/>
            <person name="Tamura T."/>
        </authorList>
    </citation>
    <scope>NUCLEOTIDE SEQUENCE [LARGE SCALE GENOMIC DNA]</scope>
    <source>
        <strain evidence="19 20">NBRC 13918</strain>
    </source>
</reference>
<evidence type="ECO:0000256" key="9">
    <source>
        <dbReference type="ARBA" id="ARBA00022723"/>
    </source>
</evidence>
<feature type="binding site" evidence="17">
    <location>
        <position position="152"/>
    </location>
    <ligand>
        <name>Mg(2+)</name>
        <dbReference type="ChEBI" id="CHEBI:18420"/>
        <label>2</label>
    </ligand>
</feature>
<comment type="pathway">
    <text evidence="2 17">Phospholipid metabolism; phosphatidylinositol phosphate biosynthesis.</text>
</comment>
<dbReference type="Proteomes" id="UP000616724">
    <property type="component" value="Unassembled WGS sequence"/>
</dbReference>
<feature type="binding site" evidence="17">
    <location>
        <position position="156"/>
    </location>
    <ligand>
        <name>a CDP-1,2-diacyl-sn-glycerol</name>
        <dbReference type="ChEBI" id="CHEBI:58332"/>
    </ligand>
</feature>
<keyword evidence="7 17" id="KW-0808">Transferase</keyword>
<comment type="catalytic activity">
    <reaction evidence="13 17">
        <text>1,2-di-(9Z-octadecenoyl)-sn-glycero-3-cytidine-5'-diphosphate + 1D-myo-inositol 3-phosphate = 1,2-di-(9Z-octadecenoyl)-sn-glycero-3-phospho-(1D-myo-inositol-3-phosphate) + CMP + H(+)</text>
        <dbReference type="Rhea" id="RHEA:61216"/>
        <dbReference type="ChEBI" id="CHEBI:15378"/>
        <dbReference type="ChEBI" id="CHEBI:58401"/>
        <dbReference type="ChEBI" id="CHEBI:60377"/>
        <dbReference type="ChEBI" id="CHEBI:85356"/>
        <dbReference type="ChEBI" id="CHEBI:144472"/>
    </reaction>
</comment>
<name>A0A8J3RR20_9ACTN</name>
<comment type="caution">
    <text evidence="17">Lacks conserved residue(s) required for the propagation of feature annotation.</text>
</comment>
<dbReference type="Gene3D" id="1.20.120.1760">
    <property type="match status" value="1"/>
</dbReference>
<evidence type="ECO:0000256" key="7">
    <source>
        <dbReference type="ARBA" id="ARBA00022679"/>
    </source>
</evidence>
<dbReference type="InterPro" id="IPR000462">
    <property type="entry name" value="CDP-OH_P_trans"/>
</dbReference>
<feature type="binding site" evidence="17">
    <location>
        <position position="160"/>
    </location>
    <ligand>
        <name>a CDP-1,2-diacyl-sn-glycerol</name>
        <dbReference type="ChEBI" id="CHEBI:58332"/>
    </ligand>
</feature>
<proteinExistence type="inferred from homology"/>
<keyword evidence="20" id="KW-1185">Reference proteome</keyword>
<dbReference type="HAMAP" id="MF_02241">
    <property type="entry name" value="PIP_synthase"/>
    <property type="match status" value="1"/>
</dbReference>
<comment type="similarity">
    <text evidence="4 17 18">Belongs to the CDP-alcohol phosphatidyltransferase class-I family.</text>
</comment>
<keyword evidence="17" id="KW-1208">Phospholipid metabolism</keyword>
<dbReference type="GO" id="GO:0016780">
    <property type="term" value="F:phosphotransferase activity, for other substituted phosphate groups"/>
    <property type="evidence" value="ECO:0007669"/>
    <property type="project" value="UniProtKB-UniRule"/>
</dbReference>
<evidence type="ECO:0000256" key="15">
    <source>
        <dbReference type="ARBA" id="ARBA00033137"/>
    </source>
</evidence>
<evidence type="ECO:0000256" key="3">
    <source>
        <dbReference type="ARBA" id="ARBA00005189"/>
    </source>
</evidence>
<keyword evidence="6 17" id="KW-1003">Cell membrane</keyword>
<comment type="subunit">
    <text evidence="5 17">Homodimer.</text>
</comment>
<evidence type="ECO:0000256" key="18">
    <source>
        <dbReference type="RuleBase" id="RU003750"/>
    </source>
</evidence>
<evidence type="ECO:0000256" key="5">
    <source>
        <dbReference type="ARBA" id="ARBA00011738"/>
    </source>
</evidence>
<keyword evidence="17" id="KW-0444">Lipid biosynthesis</keyword>
<keyword evidence="17" id="KW-0443">Lipid metabolism</keyword>
<evidence type="ECO:0000313" key="19">
    <source>
        <dbReference type="EMBL" id="GIH79195.1"/>
    </source>
</evidence>
<keyword evidence="12 17" id="KW-0472">Membrane</keyword>
<evidence type="ECO:0000256" key="6">
    <source>
        <dbReference type="ARBA" id="ARBA00022475"/>
    </source>
</evidence>
<dbReference type="NCBIfam" id="NF045883">
    <property type="entry name" value="PIPSynth"/>
    <property type="match status" value="1"/>
</dbReference>
<feature type="binding site" evidence="17">
    <location>
        <position position="155"/>
    </location>
    <ligand>
        <name>Mg(2+)</name>
        <dbReference type="ChEBI" id="CHEBI:18420"/>
        <label>1</label>
    </ligand>
</feature>
<evidence type="ECO:0000256" key="17">
    <source>
        <dbReference type="HAMAP-Rule" id="MF_02241"/>
    </source>
</evidence>
<dbReference type="UniPathway" id="UPA00220"/>
<evidence type="ECO:0000256" key="4">
    <source>
        <dbReference type="ARBA" id="ARBA00010441"/>
    </source>
</evidence>
<comment type="cofactor">
    <cofactor evidence="17">
        <name>Mg(2+)</name>
        <dbReference type="ChEBI" id="CHEBI:18420"/>
    </cofactor>
    <text evidence="17">Contains a di-nuclear catalytic Mg(2+) center.</text>
</comment>
<comment type="catalytic activity">
    <reaction evidence="16 17">
        <text>a CDP-1,2-diacyl-sn-glycerol + 1D-myo-inositol 3-phosphate = a 1,2-diacyl-sn-glycero-3-phospho-(1D-myo-inositol-3-phosphate) + CMP + H(+)</text>
        <dbReference type="Rhea" id="RHEA:60504"/>
        <dbReference type="ChEBI" id="CHEBI:15378"/>
        <dbReference type="ChEBI" id="CHEBI:58088"/>
        <dbReference type="ChEBI" id="CHEBI:58332"/>
        <dbReference type="ChEBI" id="CHEBI:58401"/>
        <dbReference type="ChEBI" id="CHEBI:60377"/>
    </reaction>
</comment>
<keyword evidence="11 17" id="KW-1133">Transmembrane helix</keyword>
<keyword evidence="17" id="KW-0594">Phospholipid biosynthesis</keyword>
<dbReference type="InterPro" id="IPR048254">
    <property type="entry name" value="CDP_ALCOHOL_P_TRANSF_CS"/>
</dbReference>
<dbReference type="EMBL" id="BOOH01000046">
    <property type="protein sequence ID" value="GIH79195.1"/>
    <property type="molecule type" value="Genomic_DNA"/>
</dbReference>
<feature type="binding site" evidence="17">
    <location>
        <position position="177"/>
    </location>
    <ligand>
        <name>Mg(2+)</name>
        <dbReference type="ChEBI" id="CHEBI:18420"/>
        <label>2</label>
    </ligand>
</feature>
<comment type="subcellular location">
    <subcellularLocation>
        <location evidence="1 17">Cell membrane</location>
        <topology evidence="1 17">Multi-pass membrane protein</topology>
    </subcellularLocation>
</comment>
<evidence type="ECO:0000313" key="20">
    <source>
        <dbReference type="Proteomes" id="UP000616724"/>
    </source>
</evidence>
<evidence type="ECO:0000256" key="11">
    <source>
        <dbReference type="ARBA" id="ARBA00022989"/>
    </source>
</evidence>
<feature type="binding site" evidence="17">
    <location>
        <begin position="115"/>
        <end position="118"/>
    </location>
    <ligand>
        <name>a CDP-1,2-diacyl-sn-glycerol</name>
        <dbReference type="ChEBI" id="CHEBI:58332"/>
    </ligand>
</feature>
<gene>
    <name evidence="19" type="ORF">Plo01_56240</name>
</gene>
<dbReference type="PROSITE" id="PS00379">
    <property type="entry name" value="CDP_ALCOHOL_P_TRANSF"/>
    <property type="match status" value="1"/>
</dbReference>
<evidence type="ECO:0000256" key="10">
    <source>
        <dbReference type="ARBA" id="ARBA00022842"/>
    </source>
</evidence>
<evidence type="ECO:0000256" key="1">
    <source>
        <dbReference type="ARBA" id="ARBA00004651"/>
    </source>
</evidence>
<feature type="active site" description="Proton acceptor" evidence="17">
    <location>
        <position position="177"/>
    </location>
</feature>
<feature type="transmembrane region" description="Helical" evidence="17">
    <location>
        <begin position="178"/>
        <end position="194"/>
    </location>
</feature>
<evidence type="ECO:0000256" key="2">
    <source>
        <dbReference type="ARBA" id="ARBA00004805"/>
    </source>
</evidence>
<feature type="transmembrane region" description="Helical" evidence="17">
    <location>
        <begin position="112"/>
        <end position="133"/>
    </location>
</feature>
<dbReference type="GO" id="GO:0008654">
    <property type="term" value="P:phospholipid biosynthetic process"/>
    <property type="evidence" value="ECO:0007669"/>
    <property type="project" value="UniProtKB-UniRule"/>
</dbReference>
<comment type="pathway">
    <text evidence="3">Lipid metabolism.</text>
</comment>
<dbReference type="GO" id="GO:0000287">
    <property type="term" value="F:magnesium ion binding"/>
    <property type="evidence" value="ECO:0007669"/>
    <property type="project" value="UniProtKB-UniRule"/>
</dbReference>
<feature type="transmembrane region" description="Helical" evidence="17">
    <location>
        <begin position="138"/>
        <end position="158"/>
    </location>
</feature>
<keyword evidence="9 17" id="KW-0479">Metal-binding</keyword>
<dbReference type="InterPro" id="IPR043130">
    <property type="entry name" value="CDP-OH_PTrfase_TM_dom"/>
</dbReference>
<accession>A0A8J3RR20</accession>
<feature type="binding site" evidence="17">
    <location>
        <position position="173"/>
    </location>
    <ligand>
        <name>Mg(2+)</name>
        <dbReference type="ChEBI" id="CHEBI:18420"/>
        <label>2</label>
    </ligand>
</feature>
<dbReference type="GO" id="GO:0005886">
    <property type="term" value="C:plasma membrane"/>
    <property type="evidence" value="ECO:0007669"/>
    <property type="project" value="UniProtKB-SubCell"/>
</dbReference>
<feature type="transmembrane region" description="Helical" evidence="17">
    <location>
        <begin position="199"/>
        <end position="219"/>
    </location>
</feature>
<sequence length="297" mass="30726">MSALPAAPAVPVALSAMSPSRVVAETGRKGAVVRGRASGPAAASGHRKDAVCSPNTHVANITRGRARSACEALRRAPASRVAYDQSAMLKLLRPAVTRILTPLGRVLVSRGIGPNAVTAAGTLGTAAAALFFYPRGQLFAGTMVITFFVLADLLDGVMARMTGEGSTWGAFLDSTLDRVGDAAIFSGLVLWFIVSEERVLAGVALFCLVSGALVSYVKARAEGLGLTCDVGLAERPERLVVGLVATGLSGLGVPYILPAGLWLLAAASAVTVGQRLLHVHRQTSSVPPRTLRRPGEP</sequence>
<comment type="caution">
    <text evidence="19">The sequence shown here is derived from an EMBL/GenBank/DDBJ whole genome shotgun (WGS) entry which is preliminary data.</text>
</comment>
<dbReference type="Pfam" id="PF01066">
    <property type="entry name" value="CDP-OH_P_transf"/>
    <property type="match status" value="1"/>
</dbReference>
<keyword evidence="10 17" id="KW-0460">Magnesium</keyword>